<reference evidence="1" key="1">
    <citation type="submission" date="2022-02" db="EMBL/GenBank/DDBJ databases">
        <title>Plant Genome Project.</title>
        <authorList>
            <person name="Zhang R.-G."/>
        </authorList>
    </citation>
    <scope>NUCLEOTIDE SEQUENCE</scope>
    <source>
        <strain evidence="1">AT1</strain>
    </source>
</reference>
<proteinExistence type="predicted"/>
<dbReference type="EMBL" id="CM046400">
    <property type="protein sequence ID" value="KAI8524081.1"/>
    <property type="molecule type" value="Genomic_DNA"/>
</dbReference>
<evidence type="ECO:0000313" key="1">
    <source>
        <dbReference type="EMBL" id="KAI8524081.1"/>
    </source>
</evidence>
<keyword evidence="2" id="KW-1185">Reference proteome</keyword>
<gene>
    <name evidence="1" type="ORF">RHMOL_Rhmol13G0121600</name>
</gene>
<accession>A0ACC0L5T2</accession>
<name>A0ACC0L5T2_RHOML</name>
<sequence length="88" mass="10158">MTNRRLEARHGWDGKEDKEGTRRGGEGGGEEGARGKSARRKLDREGEDKVLEREGEQGLLCITYFGRQINVPITWQELEPNNKKTWWC</sequence>
<dbReference type="Proteomes" id="UP001062846">
    <property type="component" value="Chromosome 13"/>
</dbReference>
<comment type="caution">
    <text evidence="1">The sequence shown here is derived from an EMBL/GenBank/DDBJ whole genome shotgun (WGS) entry which is preliminary data.</text>
</comment>
<protein>
    <submittedName>
        <fullName evidence="1">Uncharacterized protein</fullName>
    </submittedName>
</protein>
<organism evidence="1 2">
    <name type="scientific">Rhododendron molle</name>
    <name type="common">Chinese azalea</name>
    <name type="synonym">Azalea mollis</name>
    <dbReference type="NCBI Taxonomy" id="49168"/>
    <lineage>
        <taxon>Eukaryota</taxon>
        <taxon>Viridiplantae</taxon>
        <taxon>Streptophyta</taxon>
        <taxon>Embryophyta</taxon>
        <taxon>Tracheophyta</taxon>
        <taxon>Spermatophyta</taxon>
        <taxon>Magnoliopsida</taxon>
        <taxon>eudicotyledons</taxon>
        <taxon>Gunneridae</taxon>
        <taxon>Pentapetalae</taxon>
        <taxon>asterids</taxon>
        <taxon>Ericales</taxon>
        <taxon>Ericaceae</taxon>
        <taxon>Ericoideae</taxon>
        <taxon>Rhodoreae</taxon>
        <taxon>Rhododendron</taxon>
    </lineage>
</organism>
<evidence type="ECO:0000313" key="2">
    <source>
        <dbReference type="Proteomes" id="UP001062846"/>
    </source>
</evidence>